<sequence length="541" mass="60229">MVSEPDMAEQETASSVPPASTSTFNGINTDLVLPASLKFIISNFKNLIPHPLTADNYAIWKIQISQNLTANGFTDFLTGKAAPPSDQTSQDYARWRLIGSNLISALFSTISPALLPYVINSSSAQEVWETLERQLQSTCRSRVIQLKNELHQVQMNNQTMQHYLSTVKTIVDNIAAAGTKIDHEDIVLYILKGLPASYNAFKTAIRTSSLPADLDKLCSQLCSKEIHINQEIKKEQSLNNSTSALYATSVNQQKNRTSKRFFKNKSPAPRQSEMKDTTNSVPNNRPTCQICGKIGHIALNCWHRNNYKYAPTIQNVPRALLTQPMPQQSWILDSGATNHITNDSASIHQSAPYNGSDSVTVLNGSSLSIHNYGQGLLPLPETPRKLHLFRLLHVPNLTHNLLSVSKLTKDNAINITFDVNGFTIKDIKENRPLLCGRLHNELYQLDISPIDSSKALQTITDFSLTWHARLGHPNNQTLQHLASTSQDVKNISFSFHCNSCKIAKSHKLPFSRSISVTTHPFELVHTDVWGPSPTVSLFGFR</sequence>
<keyword evidence="1" id="KW-0862">Zinc</keyword>
<evidence type="ECO:0000256" key="2">
    <source>
        <dbReference type="SAM" id="MobiDB-lite"/>
    </source>
</evidence>
<dbReference type="Pfam" id="PF22936">
    <property type="entry name" value="Pol_BBD"/>
    <property type="match status" value="1"/>
</dbReference>
<dbReference type="PROSITE" id="PS50158">
    <property type="entry name" value="ZF_CCHC"/>
    <property type="match status" value="1"/>
</dbReference>
<dbReference type="GO" id="GO:0008270">
    <property type="term" value="F:zinc ion binding"/>
    <property type="evidence" value="ECO:0007669"/>
    <property type="project" value="UniProtKB-KW"/>
</dbReference>
<dbReference type="PANTHER" id="PTHR47481">
    <property type="match status" value="1"/>
</dbReference>
<evidence type="ECO:0000256" key="1">
    <source>
        <dbReference type="PROSITE-ProRule" id="PRU00047"/>
    </source>
</evidence>
<feature type="compositionally biased region" description="Low complexity" evidence="2">
    <location>
        <begin position="12"/>
        <end position="21"/>
    </location>
</feature>
<dbReference type="Proteomes" id="UP000233837">
    <property type="component" value="Unassembled WGS sequence"/>
</dbReference>
<feature type="region of interest" description="Disordered" evidence="2">
    <location>
        <begin position="250"/>
        <end position="281"/>
    </location>
</feature>
<dbReference type="PANTHER" id="PTHR47481:SF31">
    <property type="entry name" value="OS01G0873500 PROTEIN"/>
    <property type="match status" value="1"/>
</dbReference>
<evidence type="ECO:0000313" key="4">
    <source>
        <dbReference type="EMBL" id="PKU70593.1"/>
    </source>
</evidence>
<name>A0A2I0W4K7_9ASPA</name>
<dbReference type="Pfam" id="PF14223">
    <property type="entry name" value="Retrotran_gag_2"/>
    <property type="match status" value="1"/>
</dbReference>
<reference evidence="4 5" key="2">
    <citation type="journal article" date="2017" name="Nature">
        <title>The Apostasia genome and the evolution of orchids.</title>
        <authorList>
            <person name="Zhang G.Q."/>
            <person name="Liu K.W."/>
            <person name="Li Z."/>
            <person name="Lohaus R."/>
            <person name="Hsiao Y.Y."/>
            <person name="Niu S.C."/>
            <person name="Wang J.Y."/>
            <person name="Lin Y.C."/>
            <person name="Xu Q."/>
            <person name="Chen L.J."/>
            <person name="Yoshida K."/>
            <person name="Fujiwara S."/>
            <person name="Wang Z.W."/>
            <person name="Zhang Y.Q."/>
            <person name="Mitsuda N."/>
            <person name="Wang M."/>
            <person name="Liu G.H."/>
            <person name="Pecoraro L."/>
            <person name="Huang H.X."/>
            <person name="Xiao X.J."/>
            <person name="Lin M."/>
            <person name="Wu X.Y."/>
            <person name="Wu W.L."/>
            <person name="Chen Y.Y."/>
            <person name="Chang S.B."/>
            <person name="Sakamoto S."/>
            <person name="Ohme-Takagi M."/>
            <person name="Yagi M."/>
            <person name="Zeng S.J."/>
            <person name="Shen C.Y."/>
            <person name="Yeh C.M."/>
            <person name="Luo Y.B."/>
            <person name="Tsai W.C."/>
            <person name="Van de Peer Y."/>
            <person name="Liu Z.J."/>
        </authorList>
    </citation>
    <scope>NUCLEOTIDE SEQUENCE [LARGE SCALE GENOMIC DNA]</scope>
    <source>
        <tissue evidence="4">The whole plant</tissue>
    </source>
</reference>
<dbReference type="Pfam" id="PF13976">
    <property type="entry name" value="gag_pre-integrs"/>
    <property type="match status" value="1"/>
</dbReference>
<keyword evidence="1" id="KW-0479">Metal-binding</keyword>
<gene>
    <name evidence="4" type="ORF">MA16_Dca008710</name>
</gene>
<dbReference type="InterPro" id="IPR054722">
    <property type="entry name" value="PolX-like_BBD"/>
</dbReference>
<keyword evidence="1" id="KW-0863">Zinc-finger</keyword>
<dbReference type="EMBL" id="KZ502926">
    <property type="protein sequence ID" value="PKU70593.1"/>
    <property type="molecule type" value="Genomic_DNA"/>
</dbReference>
<evidence type="ECO:0000313" key="5">
    <source>
        <dbReference type="Proteomes" id="UP000233837"/>
    </source>
</evidence>
<dbReference type="AlphaFoldDB" id="A0A2I0W4K7"/>
<dbReference type="InterPro" id="IPR036875">
    <property type="entry name" value="Znf_CCHC_sf"/>
</dbReference>
<dbReference type="SUPFAM" id="SSF57756">
    <property type="entry name" value="Retrovirus zinc finger-like domains"/>
    <property type="match status" value="1"/>
</dbReference>
<organism evidence="4 5">
    <name type="scientific">Dendrobium catenatum</name>
    <dbReference type="NCBI Taxonomy" id="906689"/>
    <lineage>
        <taxon>Eukaryota</taxon>
        <taxon>Viridiplantae</taxon>
        <taxon>Streptophyta</taxon>
        <taxon>Embryophyta</taxon>
        <taxon>Tracheophyta</taxon>
        <taxon>Spermatophyta</taxon>
        <taxon>Magnoliopsida</taxon>
        <taxon>Liliopsida</taxon>
        <taxon>Asparagales</taxon>
        <taxon>Orchidaceae</taxon>
        <taxon>Epidendroideae</taxon>
        <taxon>Malaxideae</taxon>
        <taxon>Dendrobiinae</taxon>
        <taxon>Dendrobium</taxon>
    </lineage>
</organism>
<feature type="domain" description="CCHC-type" evidence="3">
    <location>
        <begin position="288"/>
        <end position="301"/>
    </location>
</feature>
<proteinExistence type="predicted"/>
<feature type="region of interest" description="Disordered" evidence="2">
    <location>
        <begin position="1"/>
        <end position="21"/>
    </location>
</feature>
<protein>
    <submittedName>
        <fullName evidence="4">Retrovirus-related Pol polyprotein from transposon TNT 1-94</fullName>
    </submittedName>
</protein>
<dbReference type="GO" id="GO:0003676">
    <property type="term" value="F:nucleic acid binding"/>
    <property type="evidence" value="ECO:0007669"/>
    <property type="project" value="InterPro"/>
</dbReference>
<evidence type="ECO:0000259" key="3">
    <source>
        <dbReference type="PROSITE" id="PS50158"/>
    </source>
</evidence>
<dbReference type="InterPro" id="IPR001878">
    <property type="entry name" value="Znf_CCHC"/>
</dbReference>
<reference evidence="4 5" key="1">
    <citation type="journal article" date="2016" name="Sci. Rep.">
        <title>The Dendrobium catenatum Lindl. genome sequence provides insights into polysaccharide synthase, floral development and adaptive evolution.</title>
        <authorList>
            <person name="Zhang G.Q."/>
            <person name="Xu Q."/>
            <person name="Bian C."/>
            <person name="Tsai W.C."/>
            <person name="Yeh C.M."/>
            <person name="Liu K.W."/>
            <person name="Yoshida K."/>
            <person name="Zhang L.S."/>
            <person name="Chang S.B."/>
            <person name="Chen F."/>
            <person name="Shi Y."/>
            <person name="Su Y.Y."/>
            <person name="Zhang Y.Q."/>
            <person name="Chen L.J."/>
            <person name="Yin Y."/>
            <person name="Lin M."/>
            <person name="Huang H."/>
            <person name="Deng H."/>
            <person name="Wang Z.W."/>
            <person name="Zhu S.L."/>
            <person name="Zhao X."/>
            <person name="Deng C."/>
            <person name="Niu S.C."/>
            <person name="Huang J."/>
            <person name="Wang M."/>
            <person name="Liu G.H."/>
            <person name="Yang H.J."/>
            <person name="Xiao X.J."/>
            <person name="Hsiao Y.Y."/>
            <person name="Wu W.L."/>
            <person name="Chen Y.Y."/>
            <person name="Mitsuda N."/>
            <person name="Ohme-Takagi M."/>
            <person name="Luo Y.B."/>
            <person name="Van de Peer Y."/>
            <person name="Liu Z.J."/>
        </authorList>
    </citation>
    <scope>NUCLEOTIDE SEQUENCE [LARGE SCALE GENOMIC DNA]</scope>
    <source>
        <tissue evidence="4">The whole plant</tissue>
    </source>
</reference>
<dbReference type="InterPro" id="IPR025724">
    <property type="entry name" value="GAG-pre-integrase_dom"/>
</dbReference>
<keyword evidence="5" id="KW-1185">Reference proteome</keyword>
<accession>A0A2I0W4K7</accession>